<dbReference type="InterPro" id="IPR033116">
    <property type="entry name" value="TRYPSIN_SER"/>
</dbReference>
<protein>
    <recommendedName>
        <fullName evidence="3">Peptidase S1 domain-containing protein</fullName>
    </recommendedName>
</protein>
<organism evidence="1 2">
    <name type="scientific">Mycobacterium shimoidei</name>
    <dbReference type="NCBI Taxonomy" id="29313"/>
    <lineage>
        <taxon>Bacteria</taxon>
        <taxon>Bacillati</taxon>
        <taxon>Actinomycetota</taxon>
        <taxon>Actinomycetes</taxon>
        <taxon>Mycobacteriales</taxon>
        <taxon>Mycobacteriaceae</taxon>
        <taxon>Mycobacterium</taxon>
    </lineage>
</organism>
<dbReference type="GO" id="GO:0006508">
    <property type="term" value="P:proteolysis"/>
    <property type="evidence" value="ECO:0007669"/>
    <property type="project" value="InterPro"/>
</dbReference>
<dbReference type="GO" id="GO:0004252">
    <property type="term" value="F:serine-type endopeptidase activity"/>
    <property type="evidence" value="ECO:0007669"/>
    <property type="project" value="InterPro"/>
</dbReference>
<gene>
    <name evidence="1" type="ORF">MSP7336_00178</name>
</gene>
<dbReference type="SUPFAM" id="SSF50494">
    <property type="entry name" value="Trypsin-like serine proteases"/>
    <property type="match status" value="1"/>
</dbReference>
<dbReference type="InterPro" id="IPR043504">
    <property type="entry name" value="Peptidase_S1_PA_chymotrypsin"/>
</dbReference>
<name>A0A375YSZ7_MYCSH</name>
<dbReference type="RefSeq" id="WP_084226405.1">
    <property type="nucleotide sequence ID" value="NZ_MIHE01000007.1"/>
</dbReference>
<dbReference type="CDD" id="cd21112">
    <property type="entry name" value="alphaLP-like"/>
    <property type="match status" value="1"/>
</dbReference>
<sequence>MPLFSLLPPALKHPAPPWLPPANAIGPGIGIDVRDDSSEITCTAGFLVRDSAGHSALLTAGHCNRPGGPSQVTINYAKTRSAKRIGTFSQTIKGDDVWQDHDIALIELANVDIPLVSGIAGHAVSGVSSEVRVGEQLCHVGIRTRTPACGPVVVSDANKVAFEASSECGDSGGPVYSIRPDGSANAVAVHVAGSDADDSEPSCQTAHRFSIAEPIKPWLDKWNLTLVTTPARAKP</sequence>
<dbReference type="Gene3D" id="2.40.10.10">
    <property type="entry name" value="Trypsin-like serine proteases"/>
    <property type="match status" value="2"/>
</dbReference>
<evidence type="ECO:0000313" key="1">
    <source>
        <dbReference type="EMBL" id="SRX91957.1"/>
    </source>
</evidence>
<evidence type="ECO:0008006" key="3">
    <source>
        <dbReference type="Google" id="ProtNLM"/>
    </source>
</evidence>
<proteinExistence type="predicted"/>
<dbReference type="OrthoDB" id="8781117at2"/>
<dbReference type="EMBL" id="UEGW01000001">
    <property type="protein sequence ID" value="SRX91957.1"/>
    <property type="molecule type" value="Genomic_DNA"/>
</dbReference>
<accession>A0A375YSZ7</accession>
<dbReference type="STRING" id="29313.BHQ16_08380"/>
<dbReference type="PROSITE" id="PS00135">
    <property type="entry name" value="TRYPSIN_SER"/>
    <property type="match status" value="1"/>
</dbReference>
<dbReference type="InterPro" id="IPR009003">
    <property type="entry name" value="Peptidase_S1_PA"/>
</dbReference>
<dbReference type="Proteomes" id="UP000252015">
    <property type="component" value="Unassembled WGS sequence"/>
</dbReference>
<dbReference type="AlphaFoldDB" id="A0A375YSZ7"/>
<reference evidence="1 2" key="1">
    <citation type="submission" date="2018-05" db="EMBL/GenBank/DDBJ databases">
        <authorList>
            <consortium name="IHU Genomes"/>
        </authorList>
    </citation>
    <scope>NUCLEOTIDE SEQUENCE [LARGE SCALE GENOMIC DNA]</scope>
    <source>
        <strain evidence="1 2">P7336</strain>
    </source>
</reference>
<dbReference type="InterPro" id="IPR018114">
    <property type="entry name" value="TRYPSIN_HIS"/>
</dbReference>
<evidence type="ECO:0000313" key="2">
    <source>
        <dbReference type="Proteomes" id="UP000252015"/>
    </source>
</evidence>
<dbReference type="PROSITE" id="PS00134">
    <property type="entry name" value="TRYPSIN_HIS"/>
    <property type="match status" value="1"/>
</dbReference>
<keyword evidence="2" id="KW-1185">Reference proteome</keyword>